<sequence>MLIRPSGLCRQNKNVISFCCNNLYFRVWEVQIKKAYKSSKKLRGGDVLDFKFATMAFYLDAVQVDKRTYEYFKQASHEDPRLEGHLNVVT</sequence>
<comment type="caution">
    <text evidence="1">The sequence shown here is derived from an EMBL/GenBank/DDBJ whole genome shotgun (WGS) entry which is preliminary data.</text>
</comment>
<dbReference type="Proteomes" id="UP000297713">
    <property type="component" value="Unassembled WGS sequence"/>
</dbReference>
<dbReference type="AlphaFoldDB" id="A0A4Y8PH88"/>
<organism evidence="1 2">
    <name type="scientific">Methylacidiphilum caldifontis</name>
    <dbReference type="NCBI Taxonomy" id="2795386"/>
    <lineage>
        <taxon>Bacteria</taxon>
        <taxon>Pseudomonadati</taxon>
        <taxon>Verrucomicrobiota</taxon>
        <taxon>Methylacidiphilae</taxon>
        <taxon>Methylacidiphilales</taxon>
        <taxon>Methylacidiphilaceae</taxon>
        <taxon>Methylacidiphilum (ex Ratnadevi et al. 2023)</taxon>
    </lineage>
</organism>
<proteinExistence type="predicted"/>
<keyword evidence="2" id="KW-1185">Reference proteome</keyword>
<accession>A0A4Y8PH88</accession>
<protein>
    <submittedName>
        <fullName evidence="1">Uncharacterized protein</fullName>
    </submittedName>
</protein>
<gene>
    <name evidence="1" type="ORF">A7Q10_03605</name>
</gene>
<dbReference type="EMBL" id="LXQC01000013">
    <property type="protein sequence ID" value="TFE72958.1"/>
    <property type="molecule type" value="Genomic_DNA"/>
</dbReference>
<evidence type="ECO:0000313" key="2">
    <source>
        <dbReference type="Proteomes" id="UP000297713"/>
    </source>
</evidence>
<name>A0A4Y8PH88_9BACT</name>
<reference evidence="1 2" key="1">
    <citation type="submission" date="2016-05" db="EMBL/GenBank/DDBJ databases">
        <title>Diversity and Homogeneity among Thermoacidophilic Verrucomicrobia Methanotrophs Linked with Geographical Origin.</title>
        <authorList>
            <person name="Erikstad H.-A."/>
            <person name="Smestad N.B."/>
            <person name="Ceballos R.M."/>
            <person name="Birkeland N.-K."/>
        </authorList>
    </citation>
    <scope>NUCLEOTIDE SEQUENCE [LARGE SCALE GENOMIC DNA]</scope>
    <source>
        <strain evidence="1 2">Phi</strain>
    </source>
</reference>
<evidence type="ECO:0000313" key="1">
    <source>
        <dbReference type="EMBL" id="TFE72958.1"/>
    </source>
</evidence>